<evidence type="ECO:0000313" key="3">
    <source>
        <dbReference type="EMBL" id="GHI24476.1"/>
    </source>
</evidence>
<dbReference type="EMBL" id="BNDW01000119">
    <property type="protein sequence ID" value="GHI28011.1"/>
    <property type="molecule type" value="Genomic_DNA"/>
</dbReference>
<evidence type="ECO:0000313" key="2">
    <source>
        <dbReference type="EMBL" id="GHI24198.1"/>
    </source>
</evidence>
<dbReference type="Proteomes" id="UP001052739">
    <property type="component" value="Unassembled WGS sequence"/>
</dbReference>
<name>A0ABQ3PSL1_9ACTN</name>
<dbReference type="EMBL" id="BNDW01000103">
    <property type="protein sequence ID" value="GHI26848.1"/>
    <property type="molecule type" value="Genomic_DNA"/>
</dbReference>
<evidence type="ECO:0000313" key="8">
    <source>
        <dbReference type="EMBL" id="GHI27042.1"/>
    </source>
</evidence>
<accession>A0ABQ3PSL1</accession>
<dbReference type="EMBL" id="BNDW01000059">
    <property type="protein sequence ID" value="GHI24476.1"/>
    <property type="molecule type" value="Genomic_DNA"/>
</dbReference>
<evidence type="ECO:0000313" key="11">
    <source>
        <dbReference type="Proteomes" id="UP001052739"/>
    </source>
</evidence>
<sequence length="141" mass="14843">MEAGVLAIVPDLVSPEKSSAARFGAIRAVHAFRVTEQTYAILLFAPFEQEASLPIGTHNPTGSARSVSIRVRNDFVSGALKGAIPCVGTQSEVVVRRAGARRAIRAEWTLSTGRPVQAAEMITGAAVPTATFRLSTVAGVR</sequence>
<evidence type="ECO:0000313" key="6">
    <source>
        <dbReference type="EMBL" id="GHI25882.1"/>
    </source>
</evidence>
<proteinExistence type="predicted"/>
<evidence type="ECO:0000313" key="5">
    <source>
        <dbReference type="EMBL" id="GHI25684.1"/>
    </source>
</evidence>
<evidence type="ECO:0000313" key="9">
    <source>
        <dbReference type="EMBL" id="GHI27075.1"/>
    </source>
</evidence>
<dbReference type="EMBL" id="BNDW01000085">
    <property type="protein sequence ID" value="GHI25684.1"/>
    <property type="molecule type" value="Genomic_DNA"/>
</dbReference>
<protein>
    <submittedName>
        <fullName evidence="10">Uncharacterized protein</fullName>
    </submittedName>
</protein>
<evidence type="ECO:0000313" key="7">
    <source>
        <dbReference type="EMBL" id="GHI26848.1"/>
    </source>
</evidence>
<comment type="caution">
    <text evidence="10">The sequence shown here is derived from an EMBL/GenBank/DDBJ whole genome shotgun (WGS) entry which is preliminary data.</text>
</comment>
<evidence type="ECO:0000313" key="10">
    <source>
        <dbReference type="EMBL" id="GHI28011.1"/>
    </source>
</evidence>
<dbReference type="EMBL" id="BNDW01000042">
    <property type="protein sequence ID" value="GHI24198.1"/>
    <property type="molecule type" value="Genomic_DNA"/>
</dbReference>
<organism evidence="10 11">
    <name type="scientific">Streptomyces hydrogenans</name>
    <dbReference type="NCBI Taxonomy" id="1873719"/>
    <lineage>
        <taxon>Bacteria</taxon>
        <taxon>Bacillati</taxon>
        <taxon>Actinomycetota</taxon>
        <taxon>Actinomycetes</taxon>
        <taxon>Kitasatosporales</taxon>
        <taxon>Streptomycetaceae</taxon>
        <taxon>Streptomyces</taxon>
    </lineage>
</organism>
<dbReference type="EMBL" id="BNDW01000114">
    <property type="protein sequence ID" value="GHI27075.1"/>
    <property type="molecule type" value="Genomic_DNA"/>
</dbReference>
<dbReference type="EMBL" id="BNDW01000098">
    <property type="protein sequence ID" value="GHI25882.1"/>
    <property type="molecule type" value="Genomic_DNA"/>
</dbReference>
<reference evidence="10" key="1">
    <citation type="submission" date="2024-05" db="EMBL/GenBank/DDBJ databases">
        <title>Whole genome shotgun sequence of Streptomyces hydrogenans NBRC 13475.</title>
        <authorList>
            <person name="Komaki H."/>
            <person name="Tamura T."/>
        </authorList>
    </citation>
    <scope>NUCLEOTIDE SEQUENCE</scope>
    <source>
        <strain evidence="10">NBRC 13475</strain>
    </source>
</reference>
<dbReference type="EMBL" id="BNDW01000014">
    <property type="protein sequence ID" value="GHI20460.1"/>
    <property type="molecule type" value="Genomic_DNA"/>
</dbReference>
<evidence type="ECO:0000313" key="4">
    <source>
        <dbReference type="EMBL" id="GHI24575.1"/>
    </source>
</evidence>
<dbReference type="EMBL" id="BNDW01000064">
    <property type="protein sequence ID" value="GHI24575.1"/>
    <property type="molecule type" value="Genomic_DNA"/>
</dbReference>
<gene>
    <name evidence="1" type="ORF">Shyd_18310</name>
    <name evidence="2" type="ORF">Shyd_55690</name>
    <name evidence="3" type="ORF">Shyd_58470</name>
    <name evidence="4" type="ORF">Shyd_59460</name>
    <name evidence="5" type="ORF">Shyd_70550</name>
    <name evidence="6" type="ORF">Shyd_72530</name>
    <name evidence="7" type="ORF">Shyd_82190</name>
    <name evidence="8" type="ORF">Shyd_84130</name>
    <name evidence="9" type="ORF">Shyd_84460</name>
    <name evidence="10" type="ORF">Shyd_93820</name>
</gene>
<dbReference type="EMBL" id="BNDW01000113">
    <property type="protein sequence ID" value="GHI27042.1"/>
    <property type="molecule type" value="Genomic_DNA"/>
</dbReference>
<evidence type="ECO:0000313" key="1">
    <source>
        <dbReference type="EMBL" id="GHI20460.1"/>
    </source>
</evidence>
<keyword evidence="11" id="KW-1185">Reference proteome</keyword>